<keyword evidence="2" id="KW-1185">Reference proteome</keyword>
<proteinExistence type="predicted"/>
<name>A0A0L7RFJ4_9HYME</name>
<evidence type="ECO:0008006" key="3">
    <source>
        <dbReference type="Google" id="ProtNLM"/>
    </source>
</evidence>
<accession>A0A0L7RFJ4</accession>
<sequence length="80" mass="9451">VSYFESLSRNKTIHSDELLNRNEMRVCRDNARPHMAQNVQKKQFDNIDNIGNNIEKYFNDKPKKFYSDGIMALQKDGEKL</sequence>
<dbReference type="EMBL" id="KQ414607">
    <property type="protein sequence ID" value="KOC69501.1"/>
    <property type="molecule type" value="Genomic_DNA"/>
</dbReference>
<reference evidence="1 2" key="1">
    <citation type="submission" date="2015-07" db="EMBL/GenBank/DDBJ databases">
        <title>The genome of Habropoda laboriosa.</title>
        <authorList>
            <person name="Pan H."/>
            <person name="Kapheim K."/>
        </authorList>
    </citation>
    <scope>NUCLEOTIDE SEQUENCE [LARGE SCALE GENOMIC DNA]</scope>
    <source>
        <strain evidence="1">0110345459</strain>
    </source>
</reference>
<protein>
    <recommendedName>
        <fullName evidence="3">Histone-lysine N-methyltransferase SETMAR</fullName>
    </recommendedName>
</protein>
<dbReference type="Proteomes" id="UP000053825">
    <property type="component" value="Unassembled WGS sequence"/>
</dbReference>
<evidence type="ECO:0000313" key="2">
    <source>
        <dbReference type="Proteomes" id="UP000053825"/>
    </source>
</evidence>
<dbReference type="AlphaFoldDB" id="A0A0L7RFJ4"/>
<evidence type="ECO:0000313" key="1">
    <source>
        <dbReference type="EMBL" id="KOC69501.1"/>
    </source>
</evidence>
<gene>
    <name evidence="1" type="ORF">WH47_08035</name>
</gene>
<feature type="non-terminal residue" evidence="1">
    <location>
        <position position="1"/>
    </location>
</feature>
<organism evidence="1 2">
    <name type="scientific">Habropoda laboriosa</name>
    <dbReference type="NCBI Taxonomy" id="597456"/>
    <lineage>
        <taxon>Eukaryota</taxon>
        <taxon>Metazoa</taxon>
        <taxon>Ecdysozoa</taxon>
        <taxon>Arthropoda</taxon>
        <taxon>Hexapoda</taxon>
        <taxon>Insecta</taxon>
        <taxon>Pterygota</taxon>
        <taxon>Neoptera</taxon>
        <taxon>Endopterygota</taxon>
        <taxon>Hymenoptera</taxon>
        <taxon>Apocrita</taxon>
        <taxon>Aculeata</taxon>
        <taxon>Apoidea</taxon>
        <taxon>Anthophila</taxon>
        <taxon>Apidae</taxon>
        <taxon>Habropoda</taxon>
    </lineage>
</organism>